<organism evidence="10 11">
    <name type="scientific">Sphingobacterium litopenaei</name>
    <dbReference type="NCBI Taxonomy" id="2763500"/>
    <lineage>
        <taxon>Bacteria</taxon>
        <taxon>Pseudomonadati</taxon>
        <taxon>Bacteroidota</taxon>
        <taxon>Sphingobacteriia</taxon>
        <taxon>Sphingobacteriales</taxon>
        <taxon>Sphingobacteriaceae</taxon>
        <taxon>Sphingobacterium</taxon>
    </lineage>
</organism>
<dbReference type="Pfam" id="PF08447">
    <property type="entry name" value="PAS_3"/>
    <property type="match status" value="1"/>
</dbReference>
<evidence type="ECO:0000259" key="8">
    <source>
        <dbReference type="PROSITE" id="PS50112"/>
    </source>
</evidence>
<evidence type="ECO:0000256" key="4">
    <source>
        <dbReference type="ARBA" id="ARBA00022679"/>
    </source>
</evidence>
<dbReference type="Pfam" id="PF13426">
    <property type="entry name" value="PAS_9"/>
    <property type="match status" value="1"/>
</dbReference>
<keyword evidence="4" id="KW-0808">Transferase</keyword>
<name>A0ABR7YAN9_9SPHI</name>
<dbReference type="InterPro" id="IPR052162">
    <property type="entry name" value="Sensor_kinase/Photoreceptor"/>
</dbReference>
<dbReference type="InterPro" id="IPR000014">
    <property type="entry name" value="PAS"/>
</dbReference>
<dbReference type="InterPro" id="IPR035965">
    <property type="entry name" value="PAS-like_dom_sf"/>
</dbReference>
<evidence type="ECO:0000259" key="9">
    <source>
        <dbReference type="PROSITE" id="PS50113"/>
    </source>
</evidence>
<dbReference type="InterPro" id="IPR004358">
    <property type="entry name" value="Sig_transdc_His_kin-like_C"/>
</dbReference>
<dbReference type="RefSeq" id="WP_190301276.1">
    <property type="nucleotide sequence ID" value="NZ_JACOIJ010000002.1"/>
</dbReference>
<feature type="domain" description="PAC" evidence="9">
    <location>
        <begin position="315"/>
        <end position="367"/>
    </location>
</feature>
<keyword evidence="6" id="KW-0175">Coiled coil</keyword>
<dbReference type="PROSITE" id="PS50109">
    <property type="entry name" value="HIS_KIN"/>
    <property type="match status" value="1"/>
</dbReference>
<dbReference type="PROSITE" id="PS50112">
    <property type="entry name" value="PAS"/>
    <property type="match status" value="1"/>
</dbReference>
<protein>
    <recommendedName>
        <fullName evidence="2">histidine kinase</fullName>
        <ecNumber evidence="2">2.7.13.3</ecNumber>
    </recommendedName>
</protein>
<dbReference type="SMART" id="SM00086">
    <property type="entry name" value="PAC"/>
    <property type="match status" value="2"/>
</dbReference>
<dbReference type="PROSITE" id="PS50113">
    <property type="entry name" value="PAC"/>
    <property type="match status" value="1"/>
</dbReference>
<sequence length="605" mass="69812">MFENDSLDKFKVEGILRINTTGFIIELTPEAQYLLSIADVDNINVLEEYSFLDYNSLRPVLSEIPLSNDSKYIIQVNTNKNTKYLSAHFQLCQSEDEYIVSLYDNTFLIEQLIQLRKQEHHYRLLVSSINDIIFEVNKEGVFLNYWTNKPELLILPPSTFLGKVLTDVLPPAISTKASPLIRDSLENRTENTLEYSFAQGSENIKWYSLTIKPIPDNAEIVAVVITDITKQKEYQDQLIFSERKFYQAFHFSGVGTTLTSIDGYVVESNHTVSEILGYSKEELQKIRSKDITHPDDKKYDLLVRNELIEGKRNYQTFLKRYLHKSGYYVWCSITISLVRDTQKNPKYFIVQLVDMTGLKRNADELEIKRNHLETIKVHLESKILQIEEANHIIAHNFLSPIANIKMLIDSIKESREKESIDVFLELLKSSCDELDETVEDLIVITSDINPTKDKNEIELCNFHAVLEKIINIHNPTILQKAATITKDIEVKEVKTQRVTLYSIIDQLLDNALQFSDPKRKPLIHVRTYHDGNYVTLSIQDNGLGMELEKMKSQLFMFKKIFHRGFETKGIGLNITKYQVESLGGKIDLISKVGEGTTFFVKFPII</sequence>
<dbReference type="InterPro" id="IPR005467">
    <property type="entry name" value="His_kinase_dom"/>
</dbReference>
<dbReference type="CDD" id="cd00130">
    <property type="entry name" value="PAS"/>
    <property type="match status" value="2"/>
</dbReference>
<evidence type="ECO:0000313" key="10">
    <source>
        <dbReference type="EMBL" id="MBD1428356.1"/>
    </source>
</evidence>
<dbReference type="EC" id="2.7.13.3" evidence="2"/>
<gene>
    <name evidence="10" type="ORF">H8B04_02045</name>
</gene>
<dbReference type="Gene3D" id="3.30.565.10">
    <property type="entry name" value="Histidine kinase-like ATPase, C-terminal domain"/>
    <property type="match status" value="1"/>
</dbReference>
<accession>A0ABR7YAN9</accession>
<dbReference type="SUPFAM" id="SSF55874">
    <property type="entry name" value="ATPase domain of HSP90 chaperone/DNA topoisomerase II/histidine kinase"/>
    <property type="match status" value="1"/>
</dbReference>
<evidence type="ECO:0000256" key="1">
    <source>
        <dbReference type="ARBA" id="ARBA00000085"/>
    </source>
</evidence>
<dbReference type="Proteomes" id="UP000651271">
    <property type="component" value="Unassembled WGS sequence"/>
</dbReference>
<proteinExistence type="predicted"/>
<keyword evidence="5" id="KW-0418">Kinase</keyword>
<feature type="domain" description="PAS" evidence="8">
    <location>
        <begin position="241"/>
        <end position="311"/>
    </location>
</feature>
<dbReference type="PRINTS" id="PR00344">
    <property type="entry name" value="BCTRLSENSOR"/>
</dbReference>
<keyword evidence="11" id="KW-1185">Reference proteome</keyword>
<dbReference type="InterPro" id="IPR000700">
    <property type="entry name" value="PAS-assoc_C"/>
</dbReference>
<keyword evidence="3" id="KW-0597">Phosphoprotein</keyword>
<evidence type="ECO:0000256" key="6">
    <source>
        <dbReference type="SAM" id="Coils"/>
    </source>
</evidence>
<reference evidence="10 11" key="1">
    <citation type="submission" date="2020-08" db="EMBL/GenBank/DDBJ databases">
        <title>Sphingobacterium sp. DN04309 isolated from aquaculture water.</title>
        <authorList>
            <person name="Zhang M."/>
        </authorList>
    </citation>
    <scope>NUCLEOTIDE SEQUENCE [LARGE SCALE GENOMIC DNA]</scope>
    <source>
        <strain evidence="10 11">DN04309</strain>
    </source>
</reference>
<dbReference type="NCBIfam" id="TIGR00229">
    <property type="entry name" value="sensory_box"/>
    <property type="match status" value="2"/>
</dbReference>
<dbReference type="InterPro" id="IPR036890">
    <property type="entry name" value="HATPase_C_sf"/>
</dbReference>
<dbReference type="SUPFAM" id="SSF55785">
    <property type="entry name" value="PYP-like sensor domain (PAS domain)"/>
    <property type="match status" value="2"/>
</dbReference>
<comment type="catalytic activity">
    <reaction evidence="1">
        <text>ATP + protein L-histidine = ADP + protein N-phospho-L-histidine.</text>
        <dbReference type="EC" id="2.7.13.3"/>
    </reaction>
</comment>
<dbReference type="InterPro" id="IPR003594">
    <property type="entry name" value="HATPase_dom"/>
</dbReference>
<feature type="domain" description="Histidine kinase" evidence="7">
    <location>
        <begin position="392"/>
        <end position="605"/>
    </location>
</feature>
<dbReference type="EMBL" id="JACOIJ010000002">
    <property type="protein sequence ID" value="MBD1428356.1"/>
    <property type="molecule type" value="Genomic_DNA"/>
</dbReference>
<dbReference type="SMART" id="SM00387">
    <property type="entry name" value="HATPase_c"/>
    <property type="match status" value="1"/>
</dbReference>
<dbReference type="Pfam" id="PF02518">
    <property type="entry name" value="HATPase_c"/>
    <property type="match status" value="1"/>
</dbReference>
<dbReference type="SMART" id="SM00091">
    <property type="entry name" value="PAS"/>
    <property type="match status" value="2"/>
</dbReference>
<evidence type="ECO:0000256" key="5">
    <source>
        <dbReference type="ARBA" id="ARBA00022777"/>
    </source>
</evidence>
<dbReference type="PANTHER" id="PTHR43304">
    <property type="entry name" value="PHYTOCHROME-LIKE PROTEIN CPH1"/>
    <property type="match status" value="1"/>
</dbReference>
<evidence type="ECO:0000259" key="7">
    <source>
        <dbReference type="PROSITE" id="PS50109"/>
    </source>
</evidence>
<comment type="caution">
    <text evidence="10">The sequence shown here is derived from an EMBL/GenBank/DDBJ whole genome shotgun (WGS) entry which is preliminary data.</text>
</comment>
<dbReference type="Gene3D" id="3.30.450.20">
    <property type="entry name" value="PAS domain"/>
    <property type="match status" value="2"/>
</dbReference>
<feature type="coiled-coil region" evidence="6">
    <location>
        <begin position="355"/>
        <end position="382"/>
    </location>
</feature>
<dbReference type="PANTHER" id="PTHR43304:SF1">
    <property type="entry name" value="PAC DOMAIN-CONTAINING PROTEIN"/>
    <property type="match status" value="1"/>
</dbReference>
<evidence type="ECO:0000256" key="2">
    <source>
        <dbReference type="ARBA" id="ARBA00012438"/>
    </source>
</evidence>
<evidence type="ECO:0000313" key="11">
    <source>
        <dbReference type="Proteomes" id="UP000651271"/>
    </source>
</evidence>
<dbReference type="InterPro" id="IPR001610">
    <property type="entry name" value="PAC"/>
</dbReference>
<evidence type="ECO:0000256" key="3">
    <source>
        <dbReference type="ARBA" id="ARBA00022553"/>
    </source>
</evidence>
<dbReference type="InterPro" id="IPR013655">
    <property type="entry name" value="PAS_fold_3"/>
</dbReference>